<organism evidence="3 4">
    <name type="scientific">Gordonia terrae</name>
    <dbReference type="NCBI Taxonomy" id="2055"/>
    <lineage>
        <taxon>Bacteria</taxon>
        <taxon>Bacillati</taxon>
        <taxon>Actinomycetota</taxon>
        <taxon>Actinomycetes</taxon>
        <taxon>Mycobacteriales</taxon>
        <taxon>Gordoniaceae</taxon>
        <taxon>Gordonia</taxon>
    </lineage>
</organism>
<dbReference type="Proteomes" id="UP000234662">
    <property type="component" value="Unassembled WGS sequence"/>
</dbReference>
<feature type="transmembrane region" description="Helical" evidence="2">
    <location>
        <begin position="152"/>
        <end position="173"/>
    </location>
</feature>
<evidence type="ECO:0000313" key="4">
    <source>
        <dbReference type="Proteomes" id="UP000234662"/>
    </source>
</evidence>
<feature type="transmembrane region" description="Helical" evidence="2">
    <location>
        <begin position="110"/>
        <end position="132"/>
    </location>
</feature>
<dbReference type="AlphaFoldDB" id="A0A2I1R5L7"/>
<feature type="transmembrane region" description="Helical" evidence="2">
    <location>
        <begin position="81"/>
        <end position="103"/>
    </location>
</feature>
<evidence type="ECO:0000256" key="2">
    <source>
        <dbReference type="SAM" id="Phobius"/>
    </source>
</evidence>
<evidence type="ECO:0000256" key="1">
    <source>
        <dbReference type="SAM" id="MobiDB-lite"/>
    </source>
</evidence>
<protein>
    <submittedName>
        <fullName evidence="3">Uncharacterized protein</fullName>
    </submittedName>
</protein>
<evidence type="ECO:0000313" key="3">
    <source>
        <dbReference type="EMBL" id="PKZ64431.1"/>
    </source>
</evidence>
<feature type="transmembrane region" description="Helical" evidence="2">
    <location>
        <begin position="12"/>
        <end position="36"/>
    </location>
</feature>
<reference evidence="3 4" key="1">
    <citation type="submission" date="2017-12" db="EMBL/GenBank/DDBJ databases">
        <title>Phylogenetic diversity of female urinary microbiome.</title>
        <authorList>
            <person name="Thomas-White K."/>
            <person name="Wolfe A.J."/>
        </authorList>
    </citation>
    <scope>NUCLEOTIDE SEQUENCE [LARGE SCALE GENOMIC DNA]</scope>
    <source>
        <strain evidence="3 4">UMB0777</strain>
    </source>
</reference>
<comment type="caution">
    <text evidence="3">The sequence shown here is derived from an EMBL/GenBank/DDBJ whole genome shotgun (WGS) entry which is preliminary data.</text>
</comment>
<feature type="transmembrane region" description="Helical" evidence="2">
    <location>
        <begin position="43"/>
        <end position="61"/>
    </location>
</feature>
<sequence>MLGGGERMLSELLGNSAIMAAIGLAMIALTACALHLRRSCGAVTWLVVLLGVALTFDNVAVAVGRMVGFGDVLHAINLPRFWIHGLMTPLIVVAAAILVWRLGVRWRRSVVVVGALLVAALVVVGIVELFVALDLTPETDGDALRYANAAAAGPPIPALGTVLLLIAIGVSAWRQARSCWLLIGSVMMLVTAAAGMSVLWLGNFGELVLYASIVASMFQVATTVRRSAVDDDNEQPESADATAQEVTVGR</sequence>
<dbReference type="EMBL" id="PKJC01000013">
    <property type="protein sequence ID" value="PKZ64431.1"/>
    <property type="molecule type" value="Genomic_DNA"/>
</dbReference>
<keyword evidence="2" id="KW-0472">Membrane</keyword>
<gene>
    <name evidence="3" type="ORF">CYJ73_16220</name>
</gene>
<proteinExistence type="predicted"/>
<feature type="region of interest" description="Disordered" evidence="1">
    <location>
        <begin position="229"/>
        <end position="250"/>
    </location>
</feature>
<name>A0A2I1R5L7_9ACTN</name>
<keyword evidence="2" id="KW-0812">Transmembrane</keyword>
<feature type="transmembrane region" description="Helical" evidence="2">
    <location>
        <begin position="180"/>
        <end position="201"/>
    </location>
</feature>
<dbReference type="PROSITE" id="PS51257">
    <property type="entry name" value="PROKAR_LIPOPROTEIN"/>
    <property type="match status" value="1"/>
</dbReference>
<accession>A0A2I1R5L7</accession>
<keyword evidence="2" id="KW-1133">Transmembrane helix</keyword>
<dbReference type="STRING" id="2055.BCM27_03155"/>